<feature type="chain" id="PRO_5039568244" description="Beta/gamma crystallin" evidence="1">
    <location>
        <begin position="26"/>
        <end position="125"/>
    </location>
</feature>
<dbReference type="PROSITE" id="PS51257">
    <property type="entry name" value="PROKAR_LIPOPROTEIN"/>
    <property type="match status" value="1"/>
</dbReference>
<dbReference type="EMBL" id="QUNO01000005">
    <property type="protein sequence ID" value="REH48171.1"/>
    <property type="molecule type" value="Genomic_DNA"/>
</dbReference>
<dbReference type="AlphaFoldDB" id="A0A3E0HP37"/>
<accession>A0A3E0HP37</accession>
<dbReference type="Proteomes" id="UP000256269">
    <property type="component" value="Unassembled WGS sequence"/>
</dbReference>
<evidence type="ECO:0000256" key="1">
    <source>
        <dbReference type="SAM" id="SignalP"/>
    </source>
</evidence>
<reference evidence="2 3" key="1">
    <citation type="submission" date="2018-08" db="EMBL/GenBank/DDBJ databases">
        <title>Genomic Encyclopedia of Archaeal and Bacterial Type Strains, Phase II (KMG-II): from individual species to whole genera.</title>
        <authorList>
            <person name="Goeker M."/>
        </authorList>
    </citation>
    <scope>NUCLEOTIDE SEQUENCE [LARGE SCALE GENOMIC DNA]</scope>
    <source>
        <strain evidence="2 3">DSM 45791</strain>
    </source>
</reference>
<organism evidence="2 3">
    <name type="scientific">Kutzneria buriramensis</name>
    <dbReference type="NCBI Taxonomy" id="1045776"/>
    <lineage>
        <taxon>Bacteria</taxon>
        <taxon>Bacillati</taxon>
        <taxon>Actinomycetota</taxon>
        <taxon>Actinomycetes</taxon>
        <taxon>Pseudonocardiales</taxon>
        <taxon>Pseudonocardiaceae</taxon>
        <taxon>Kutzneria</taxon>
    </lineage>
</organism>
<name>A0A3E0HP37_9PSEU</name>
<dbReference type="OrthoDB" id="4315969at2"/>
<evidence type="ECO:0000313" key="3">
    <source>
        <dbReference type="Proteomes" id="UP000256269"/>
    </source>
</evidence>
<protein>
    <recommendedName>
        <fullName evidence="4">Beta/gamma crystallin</fullName>
    </recommendedName>
</protein>
<keyword evidence="3" id="KW-1185">Reference proteome</keyword>
<evidence type="ECO:0000313" key="2">
    <source>
        <dbReference type="EMBL" id="REH48171.1"/>
    </source>
</evidence>
<feature type="signal peptide" evidence="1">
    <location>
        <begin position="1"/>
        <end position="25"/>
    </location>
</feature>
<keyword evidence="1" id="KW-0732">Signal</keyword>
<proteinExistence type="predicted"/>
<dbReference type="RefSeq" id="WP_116174987.1">
    <property type="nucleotide sequence ID" value="NZ_CP144375.1"/>
</dbReference>
<sequence length="125" mass="13061">MRAPAALVATAALVAATAMVVPAHASATSCYGGAATLHYGDGAFFGPYTASSRCTDINMRLTAGTSAEVYACVVFIDHTQDCNRWTTVPKGSWRTIATDVLDGTRFEVLLGVPLEGDDATVQIAF</sequence>
<gene>
    <name evidence="2" type="ORF">BCF44_10529</name>
</gene>
<comment type="caution">
    <text evidence="2">The sequence shown here is derived from an EMBL/GenBank/DDBJ whole genome shotgun (WGS) entry which is preliminary data.</text>
</comment>
<evidence type="ECO:0008006" key="4">
    <source>
        <dbReference type="Google" id="ProtNLM"/>
    </source>
</evidence>